<dbReference type="Gene3D" id="1.10.510.10">
    <property type="entry name" value="Transferase(Phosphotransferase) domain 1"/>
    <property type="match status" value="1"/>
</dbReference>
<feature type="compositionally biased region" description="Low complexity" evidence="6">
    <location>
        <begin position="618"/>
        <end position="636"/>
    </location>
</feature>
<evidence type="ECO:0000256" key="2">
    <source>
        <dbReference type="ARBA" id="ARBA00022741"/>
    </source>
</evidence>
<dbReference type="PROSITE" id="PS50011">
    <property type="entry name" value="PROTEIN_KINASE_DOM"/>
    <property type="match status" value="1"/>
</dbReference>
<feature type="region of interest" description="Disordered" evidence="6">
    <location>
        <begin position="462"/>
        <end position="484"/>
    </location>
</feature>
<feature type="region of interest" description="Disordered" evidence="6">
    <location>
        <begin position="656"/>
        <end position="683"/>
    </location>
</feature>
<dbReference type="PANTHER" id="PTHR45832">
    <property type="entry name" value="SERINE/THREONINE-PROTEIN KINASE SAMKA-RELATED-RELATED"/>
    <property type="match status" value="1"/>
</dbReference>
<dbReference type="InterPro" id="IPR011009">
    <property type="entry name" value="Kinase-like_dom_sf"/>
</dbReference>
<comment type="caution">
    <text evidence="8">The sequence shown here is derived from an EMBL/GenBank/DDBJ whole genome shotgun (WGS) entry which is preliminary data.</text>
</comment>
<dbReference type="InterPro" id="IPR000719">
    <property type="entry name" value="Prot_kinase_dom"/>
</dbReference>
<feature type="compositionally biased region" description="Pro residues" evidence="6">
    <location>
        <begin position="665"/>
        <end position="677"/>
    </location>
</feature>
<sequence>MASNSEASSSNNGYPKSSRFSTLRMFKLTPREGKEKPPPPPPKDPSYLPNRSMSSLSPDALSVPPSPHSPHFLSQYPHRQSPAPSQSAVSLLSSAASQLSVSRADSAPKKKKSMGFIRFGKRSKSREPVVDELEGDAGITWPSNVQHNIHVDDGLTGLPPSWSKSLVERGFSEEEIANFNARRAANLRAIQQLYNTRPDSPASMHPPPLPQLPHERHMPVASQVSTPSVLEHPLPRSSSLSRKYSNNSLHGRSPPLPPANVPKPGMLTSPSSTSLHSIRTTSTANSRHVVPSKIGATSASHNPSDSTTTSSDAQLSYQTTSALPPQPPIVPGGVPSTPPQRFQIVNPTTPPPAYRFTNVTHHVDIKRSPSVSSTASTRPTVISAVPLPVSSHRSQSSVESTTSRESQGKKSSGSSSSHSTPQLQTQRITSLSEAPRLSLHASHDSDDWTKLLLSASTLLSADENGNANADTPMRKTLNKPFEGRTPPVLVSDPHAVGSAEIPPSGWAEGSFATRQPTSSTGSTLVASAFSLKEFKTEMEDFGNQDDFEDVPLSAALTSSLSPTIPDGMSRQRDTLRAAPDGTLLMPPLERYLKHDGNDEYEDDDEFLTVRRANRDSSRSSTSTISTSTVTGSTYGSPVIGNASIVRRASAYMTQLTASPDERARAPPPTRQPPPSPPSSKRKPVPLMQEFLERSCPVENPPLSPMGMRFSVNRDSGSSAGSKRLSGAPPSPMNSQFGSDESATSVSTTSSSSQSQDHPTPTTDSTSGAVFDTIPSPRDTFGNLPKANGAVKVVSADADIDTEGSFVDLGKEDDEDRYDSAVFSEEDDDEEGTWDTVKGNAAAAAIVNHSTMVQPAIIVSDGISHSLPEPPAVVITSEGSSSNTSVPLTPGQRYPGWLSVVVEPLSSFIDEAIEPRDHYVDLQEIAEGESGSIFAARVVPDGSNKLRLPEHIRSRDAEEFKKSNPVLVAIKIITTAPHSPDQEWTPEAQKLVDLERELTLMKGLWHENILGLDALYVDLTEDTLWVRMELMERSLADIVGLVVDGLMLQDRMIARFARDVLQALEYLQENRIAHRDVRSDNLLLNSHGVVKLTDFSNAVKLPKESSLRSDPAGVIFWQAPEMRYPNYDALKVDVWSLGATMWEMAETEPPFSDTKQVQSRWPPLTRPEMWSPAFHSFLRTCSDGAAARKSPTELLKDPFVGNACGRTVIVQLLSQCMNIERMIQGDGGS</sequence>
<organism evidence="8 9">
    <name type="scientific">Agaricus bisporus var. burnettii</name>
    <dbReference type="NCBI Taxonomy" id="192524"/>
    <lineage>
        <taxon>Eukaryota</taxon>
        <taxon>Fungi</taxon>
        <taxon>Dikarya</taxon>
        <taxon>Basidiomycota</taxon>
        <taxon>Agaricomycotina</taxon>
        <taxon>Agaricomycetes</taxon>
        <taxon>Agaricomycetidae</taxon>
        <taxon>Agaricales</taxon>
        <taxon>Agaricineae</taxon>
        <taxon>Agaricaceae</taxon>
        <taxon>Agaricus</taxon>
    </lineage>
</organism>
<feature type="region of interest" description="Disordered" evidence="6">
    <location>
        <begin position="1"/>
        <end position="115"/>
    </location>
</feature>
<feature type="compositionally biased region" description="Polar residues" evidence="6">
    <location>
        <begin position="420"/>
        <end position="431"/>
    </location>
</feature>
<dbReference type="InterPro" id="IPR051931">
    <property type="entry name" value="PAK3-like"/>
</dbReference>
<feature type="region of interest" description="Disordered" evidence="6">
    <location>
        <begin position="609"/>
        <end position="638"/>
    </location>
</feature>
<dbReference type="InterPro" id="IPR000095">
    <property type="entry name" value="CRIB_dom"/>
</dbReference>
<feature type="compositionally biased region" description="Low complexity" evidence="6">
    <location>
        <begin position="79"/>
        <end position="104"/>
    </location>
</feature>
<dbReference type="PANTHER" id="PTHR45832:SF22">
    <property type="entry name" value="SERINE_THREONINE-PROTEIN KINASE SAMKA-RELATED"/>
    <property type="match status" value="1"/>
</dbReference>
<keyword evidence="2" id="KW-0547">Nucleotide-binding</keyword>
<keyword evidence="3" id="KW-0067">ATP-binding</keyword>
<dbReference type="Pfam" id="PF00069">
    <property type="entry name" value="Pkinase"/>
    <property type="match status" value="1"/>
</dbReference>
<comment type="catalytic activity">
    <reaction evidence="4">
        <text>L-threonyl-[protein] + ATP = O-phospho-L-threonyl-[protein] + ADP + H(+)</text>
        <dbReference type="Rhea" id="RHEA:46608"/>
        <dbReference type="Rhea" id="RHEA-COMP:11060"/>
        <dbReference type="Rhea" id="RHEA-COMP:11605"/>
        <dbReference type="ChEBI" id="CHEBI:15378"/>
        <dbReference type="ChEBI" id="CHEBI:30013"/>
        <dbReference type="ChEBI" id="CHEBI:30616"/>
        <dbReference type="ChEBI" id="CHEBI:61977"/>
        <dbReference type="ChEBI" id="CHEBI:456216"/>
        <dbReference type="EC" id="2.7.11.1"/>
    </reaction>
</comment>
<evidence type="ECO:0000256" key="6">
    <source>
        <dbReference type="SAM" id="MobiDB-lite"/>
    </source>
</evidence>
<dbReference type="GO" id="GO:0004674">
    <property type="term" value="F:protein serine/threonine kinase activity"/>
    <property type="evidence" value="ECO:0007669"/>
    <property type="project" value="UniProtKB-EC"/>
</dbReference>
<evidence type="ECO:0000256" key="4">
    <source>
        <dbReference type="ARBA" id="ARBA00047899"/>
    </source>
</evidence>
<comment type="catalytic activity">
    <reaction evidence="5">
        <text>L-seryl-[protein] + ATP = O-phospho-L-seryl-[protein] + ADP + H(+)</text>
        <dbReference type="Rhea" id="RHEA:17989"/>
        <dbReference type="Rhea" id="RHEA-COMP:9863"/>
        <dbReference type="Rhea" id="RHEA-COMP:11604"/>
        <dbReference type="ChEBI" id="CHEBI:15378"/>
        <dbReference type="ChEBI" id="CHEBI:29999"/>
        <dbReference type="ChEBI" id="CHEBI:30616"/>
        <dbReference type="ChEBI" id="CHEBI:83421"/>
        <dbReference type="ChEBI" id="CHEBI:456216"/>
        <dbReference type="EC" id="2.7.11.1"/>
    </reaction>
</comment>
<evidence type="ECO:0000313" key="9">
    <source>
        <dbReference type="Proteomes" id="UP000629468"/>
    </source>
</evidence>
<evidence type="ECO:0000256" key="3">
    <source>
        <dbReference type="ARBA" id="ARBA00022840"/>
    </source>
</evidence>
<feature type="compositionally biased region" description="Polar residues" evidence="6">
    <location>
        <begin position="295"/>
        <end position="323"/>
    </location>
</feature>
<name>A0A8H7C181_AGABI</name>
<feature type="domain" description="Protein kinase" evidence="7">
    <location>
        <begin position="918"/>
        <end position="1199"/>
    </location>
</feature>
<dbReference type="SMART" id="SM00285">
    <property type="entry name" value="PBD"/>
    <property type="match status" value="1"/>
</dbReference>
<reference evidence="8 9" key="1">
    <citation type="journal article" name="Sci. Rep.">
        <title>Telomere-to-telomere assembled and centromere annotated genomes of the two main subspecies of the button mushroom Agaricus bisporus reveal especially polymorphic chromosome ends.</title>
        <authorList>
            <person name="Sonnenberg A.S.M."/>
            <person name="Sedaghat-Telgerd N."/>
            <person name="Lavrijssen B."/>
            <person name="Ohm R.A."/>
            <person name="Hendrickx P.M."/>
            <person name="Scholtmeijer K."/>
            <person name="Baars J.J.P."/>
            <person name="van Peer A."/>
        </authorList>
    </citation>
    <scope>NUCLEOTIDE SEQUENCE [LARGE SCALE GENOMIC DNA]</scope>
    <source>
        <strain evidence="8 9">H119_p4</strain>
    </source>
</reference>
<feature type="compositionally biased region" description="Low complexity" evidence="6">
    <location>
        <begin position="389"/>
        <end position="419"/>
    </location>
</feature>
<feature type="compositionally biased region" description="Low complexity" evidence="6">
    <location>
        <begin position="1"/>
        <end position="12"/>
    </location>
</feature>
<feature type="compositionally biased region" description="Polar residues" evidence="6">
    <location>
        <begin position="369"/>
        <end position="380"/>
    </location>
</feature>
<dbReference type="GO" id="GO:0004713">
    <property type="term" value="F:protein tyrosine kinase activity"/>
    <property type="evidence" value="ECO:0007669"/>
    <property type="project" value="InterPro"/>
</dbReference>
<dbReference type="SUPFAM" id="SSF56112">
    <property type="entry name" value="Protein kinase-like (PK-like)"/>
    <property type="match status" value="1"/>
</dbReference>
<feature type="compositionally biased region" description="Low complexity" evidence="6">
    <location>
        <begin position="236"/>
        <end position="249"/>
    </location>
</feature>
<feature type="region of interest" description="Disordered" evidence="6">
    <location>
        <begin position="367"/>
        <end position="431"/>
    </location>
</feature>
<feature type="compositionally biased region" description="Polar residues" evidence="6">
    <location>
        <begin position="268"/>
        <end position="286"/>
    </location>
</feature>
<dbReference type="Proteomes" id="UP000629468">
    <property type="component" value="Unassembled WGS sequence"/>
</dbReference>
<gene>
    <name evidence="8" type="ORF">Agabi119p4_11419</name>
</gene>
<evidence type="ECO:0000256" key="1">
    <source>
        <dbReference type="ARBA" id="ARBA00008874"/>
    </source>
</evidence>
<dbReference type="InterPro" id="IPR020635">
    <property type="entry name" value="Tyr_kinase_cat_dom"/>
</dbReference>
<protein>
    <recommendedName>
        <fullName evidence="7">Protein kinase domain-containing protein</fullName>
    </recommendedName>
</protein>
<dbReference type="AlphaFoldDB" id="A0A8H7C181"/>
<dbReference type="InterPro" id="IPR036936">
    <property type="entry name" value="CRIB_dom_sf"/>
</dbReference>
<dbReference type="EMBL" id="JABXXO010000016">
    <property type="protein sequence ID" value="KAF7759724.1"/>
    <property type="molecule type" value="Genomic_DNA"/>
</dbReference>
<comment type="similarity">
    <text evidence="1">Belongs to the protein kinase superfamily. STE Ser/Thr protein kinase family. STE20 subfamily.</text>
</comment>
<accession>A0A8H7C181</accession>
<evidence type="ECO:0000259" key="7">
    <source>
        <dbReference type="PROSITE" id="PS50011"/>
    </source>
</evidence>
<dbReference type="Gene3D" id="3.90.810.10">
    <property type="entry name" value="CRIB domain"/>
    <property type="match status" value="1"/>
</dbReference>
<feature type="compositionally biased region" description="Low complexity" evidence="6">
    <location>
        <begin position="738"/>
        <end position="762"/>
    </location>
</feature>
<proteinExistence type="inferred from homology"/>
<dbReference type="SMART" id="SM00219">
    <property type="entry name" value="TyrKc"/>
    <property type="match status" value="1"/>
</dbReference>
<evidence type="ECO:0000256" key="5">
    <source>
        <dbReference type="ARBA" id="ARBA00048679"/>
    </source>
</evidence>
<evidence type="ECO:0000313" key="8">
    <source>
        <dbReference type="EMBL" id="KAF7759724.1"/>
    </source>
</evidence>
<dbReference type="GO" id="GO:0005524">
    <property type="term" value="F:ATP binding"/>
    <property type="evidence" value="ECO:0007669"/>
    <property type="project" value="UniProtKB-KW"/>
</dbReference>
<feature type="region of interest" description="Disordered" evidence="6">
    <location>
        <begin position="695"/>
        <end position="784"/>
    </location>
</feature>
<feature type="region of interest" description="Disordered" evidence="6">
    <location>
        <begin position="197"/>
        <end position="339"/>
    </location>
</feature>